<sequence length="163" mass="17279">MLTLRALLILAAATAATAAAALGVFISIQHADPYTKNAAEAIAAGKPVKAPNPVSIIAYRVNYTRGDAAHPYVLTDKPGVFPPLYALGVGNGCPTQLPPAFYNKTYTAANNTVHTTGCSYVLPYVERSRVTHYVALCRGGTDLRAEVVEEDYGLVIRAVLVDC</sequence>
<accession>A0A7L4PAS3</accession>
<dbReference type="GeneID" id="5056264"/>
<keyword evidence="2" id="KW-1185">Reference proteome</keyword>
<organism evidence="1 2">
    <name type="scientific">Pyrobaculum arsenaticum</name>
    <dbReference type="NCBI Taxonomy" id="121277"/>
    <lineage>
        <taxon>Archaea</taxon>
        <taxon>Thermoproteota</taxon>
        <taxon>Thermoprotei</taxon>
        <taxon>Thermoproteales</taxon>
        <taxon>Thermoproteaceae</taxon>
        <taxon>Pyrobaculum</taxon>
    </lineage>
</organism>
<evidence type="ECO:0000313" key="1">
    <source>
        <dbReference type="EMBL" id="NYR15240.1"/>
    </source>
</evidence>
<evidence type="ECO:0000313" key="2">
    <source>
        <dbReference type="Proteomes" id="UP000554766"/>
    </source>
</evidence>
<dbReference type="OMA" id="ITHYLPM"/>
<protein>
    <submittedName>
        <fullName evidence="1">Uncharacterized protein</fullName>
    </submittedName>
</protein>
<dbReference type="RefSeq" id="WP_011900942.1">
    <property type="nucleotide sequence ID" value="NZ_JAAVJF010000002.1"/>
</dbReference>
<dbReference type="Proteomes" id="UP000554766">
    <property type="component" value="Unassembled WGS sequence"/>
</dbReference>
<comment type="caution">
    <text evidence="1">The sequence shown here is derived from an EMBL/GenBank/DDBJ whole genome shotgun (WGS) entry which is preliminary data.</text>
</comment>
<dbReference type="EMBL" id="JAAVJF010000002">
    <property type="protein sequence ID" value="NYR15240.1"/>
    <property type="molecule type" value="Genomic_DNA"/>
</dbReference>
<reference evidence="1 2" key="1">
    <citation type="journal article" date="2020" name="Nat. Commun.">
        <title>The structures of two archaeal type IV pili illuminate evolutionary relationships.</title>
        <authorList>
            <person name="Wang F."/>
            <person name="Baquero D.P."/>
            <person name="Su Z."/>
            <person name="Beltran L.C."/>
            <person name="Prangishvili D."/>
            <person name="Krupovic M."/>
            <person name="Egelman E.H."/>
        </authorList>
    </citation>
    <scope>NUCLEOTIDE SEQUENCE [LARGE SCALE GENOMIC DNA]</scope>
    <source>
        <strain evidence="1 2">2GA</strain>
    </source>
</reference>
<dbReference type="AlphaFoldDB" id="A0A7L4PAS3"/>
<proteinExistence type="predicted"/>
<name>A0A7L4PAS3_9CREN</name>
<gene>
    <name evidence="1" type="ORF">HC235_04610</name>
</gene>